<evidence type="ECO:0000259" key="2">
    <source>
        <dbReference type="Pfam" id="PF00534"/>
    </source>
</evidence>
<comment type="caution">
    <text evidence="3">The sequence shown here is derived from an EMBL/GenBank/DDBJ whole genome shotgun (WGS) entry which is preliminary data.</text>
</comment>
<sequence>MSEPTPTPPSVGLDSLRVALVHDWLTGMRGGEKCLEVLCEMFPRARVYTLVHWKGHLSRTIESHPIHESWIARLPMGRRRYRWFVPVYPHAIESFDLSGYDLVVSISHCAAKGVVTRADTLHVCYCNTPVRYFWDLYSEYFAPGRAGALERLLGPWIAHRFRLWDRLSSDRVDLFVGNSLNVRDRIWKHYRRPALVVYPPVDTEFFTPGDAAPGKDAAFLTVSALVPYKGVDLTIRAANRMGAKLRVIGSGPDLRRLRSIAGPTVTFEEWVSMEALRDAYRSCRALIQAHEEDFGIAPLEALACGRPAIALARGGALETVTKETGILFDEPSEASLESAMREVTRRSFDPAALRRQAVRFSRERYGSGMRRLLGQAYAAHRRRLEDQGAVERPARDCKHGQEVI</sequence>
<dbReference type="PANTHER" id="PTHR45947">
    <property type="entry name" value="SULFOQUINOVOSYL TRANSFERASE SQD2"/>
    <property type="match status" value="1"/>
</dbReference>
<dbReference type="EMBL" id="VBOW01000021">
    <property type="protein sequence ID" value="TMQ59552.1"/>
    <property type="molecule type" value="Genomic_DNA"/>
</dbReference>
<dbReference type="InterPro" id="IPR050194">
    <property type="entry name" value="Glycosyltransferase_grp1"/>
</dbReference>
<dbReference type="AlphaFoldDB" id="A0A538T7D8"/>
<dbReference type="Gene3D" id="3.40.50.2000">
    <property type="entry name" value="Glycogen Phosphorylase B"/>
    <property type="match status" value="2"/>
</dbReference>
<name>A0A538T7D8_UNCEI</name>
<feature type="region of interest" description="Disordered" evidence="1">
    <location>
        <begin position="384"/>
        <end position="404"/>
    </location>
</feature>
<dbReference type="PANTHER" id="PTHR45947:SF3">
    <property type="entry name" value="SULFOQUINOVOSYL TRANSFERASE SQD2"/>
    <property type="match status" value="1"/>
</dbReference>
<dbReference type="Proteomes" id="UP000316852">
    <property type="component" value="Unassembled WGS sequence"/>
</dbReference>
<evidence type="ECO:0000313" key="4">
    <source>
        <dbReference type="Proteomes" id="UP000316852"/>
    </source>
</evidence>
<feature type="compositionally biased region" description="Basic and acidic residues" evidence="1">
    <location>
        <begin position="392"/>
        <end position="404"/>
    </location>
</feature>
<evidence type="ECO:0000256" key="1">
    <source>
        <dbReference type="SAM" id="MobiDB-lite"/>
    </source>
</evidence>
<reference evidence="3 4" key="1">
    <citation type="journal article" date="2019" name="Nat. Microbiol.">
        <title>Mediterranean grassland soil C-N compound turnover is dependent on rainfall and depth, and is mediated by genomically divergent microorganisms.</title>
        <authorList>
            <person name="Diamond S."/>
            <person name="Andeer P.F."/>
            <person name="Li Z."/>
            <person name="Crits-Christoph A."/>
            <person name="Burstein D."/>
            <person name="Anantharaman K."/>
            <person name="Lane K.R."/>
            <person name="Thomas B.C."/>
            <person name="Pan C."/>
            <person name="Northen T.R."/>
            <person name="Banfield J.F."/>
        </authorList>
    </citation>
    <scope>NUCLEOTIDE SEQUENCE [LARGE SCALE GENOMIC DNA]</scope>
    <source>
        <strain evidence="3">WS_6</strain>
    </source>
</reference>
<gene>
    <name evidence="3" type="ORF">E6K76_04550</name>
</gene>
<keyword evidence="3" id="KW-0808">Transferase</keyword>
<evidence type="ECO:0000313" key="3">
    <source>
        <dbReference type="EMBL" id="TMQ59552.1"/>
    </source>
</evidence>
<feature type="domain" description="Glycosyl transferase family 1" evidence="2">
    <location>
        <begin position="211"/>
        <end position="347"/>
    </location>
</feature>
<dbReference type="Pfam" id="PF00534">
    <property type="entry name" value="Glycos_transf_1"/>
    <property type="match status" value="1"/>
</dbReference>
<accession>A0A538T7D8</accession>
<protein>
    <submittedName>
        <fullName evidence="3">Glycosyltransferase family 4 protein</fullName>
    </submittedName>
</protein>
<dbReference type="InterPro" id="IPR001296">
    <property type="entry name" value="Glyco_trans_1"/>
</dbReference>
<dbReference type="SUPFAM" id="SSF53756">
    <property type="entry name" value="UDP-Glycosyltransferase/glycogen phosphorylase"/>
    <property type="match status" value="1"/>
</dbReference>
<organism evidence="3 4">
    <name type="scientific">Eiseniibacteriota bacterium</name>
    <dbReference type="NCBI Taxonomy" id="2212470"/>
    <lineage>
        <taxon>Bacteria</taxon>
        <taxon>Candidatus Eiseniibacteriota</taxon>
    </lineage>
</organism>
<proteinExistence type="predicted"/>
<dbReference type="GO" id="GO:0016757">
    <property type="term" value="F:glycosyltransferase activity"/>
    <property type="evidence" value="ECO:0007669"/>
    <property type="project" value="InterPro"/>
</dbReference>